<reference evidence="1 2" key="1">
    <citation type="journal article" date="2018" name="Front. Microbiol.">
        <title>Hydrolytic Capabilities as a Key to Environmental Success: Chitinolytic and Cellulolytic Acidobacteria From Acidic Sub-arctic Soils and Boreal Peatlands.</title>
        <authorList>
            <person name="Belova S.E."/>
            <person name="Ravin N.V."/>
            <person name="Pankratov T.A."/>
            <person name="Rakitin A.L."/>
            <person name="Ivanova A.A."/>
            <person name="Beletsky A.V."/>
            <person name="Mardanov A.V."/>
            <person name="Sinninghe Damste J.S."/>
            <person name="Dedysh S.N."/>
        </authorList>
    </citation>
    <scope>NUCLEOTIDE SEQUENCE [LARGE SCALE GENOMIC DNA]</scope>
    <source>
        <strain evidence="1 2">SBC82</strain>
    </source>
</reference>
<name>A0A2Z5FTT2_9BACT</name>
<protein>
    <submittedName>
        <fullName evidence="1">Uncharacterized protein</fullName>
    </submittedName>
</protein>
<dbReference type="AlphaFoldDB" id="A0A2Z5FTT2"/>
<sequence>MRATRYNPGSKKTFISKDEYARVTSVDGSDNRLTVACRFRCDRDKHFP</sequence>
<dbReference type="Proteomes" id="UP000253606">
    <property type="component" value="Chromosome"/>
</dbReference>
<keyword evidence="2" id="KW-1185">Reference proteome</keyword>
<organism evidence="1 2">
    <name type="scientific">Acidisarcina polymorpha</name>
    <dbReference type="NCBI Taxonomy" id="2211140"/>
    <lineage>
        <taxon>Bacteria</taxon>
        <taxon>Pseudomonadati</taxon>
        <taxon>Acidobacteriota</taxon>
        <taxon>Terriglobia</taxon>
        <taxon>Terriglobales</taxon>
        <taxon>Acidobacteriaceae</taxon>
        <taxon>Acidisarcina</taxon>
    </lineage>
</organism>
<evidence type="ECO:0000313" key="2">
    <source>
        <dbReference type="Proteomes" id="UP000253606"/>
    </source>
</evidence>
<gene>
    <name evidence="1" type="ORF">ACPOL_0891</name>
</gene>
<accession>A0A2Z5FTT2</accession>
<dbReference type="EMBL" id="CP030840">
    <property type="protein sequence ID" value="AXC10248.1"/>
    <property type="molecule type" value="Genomic_DNA"/>
</dbReference>
<dbReference type="KEGG" id="abas:ACPOL_0891"/>
<evidence type="ECO:0000313" key="1">
    <source>
        <dbReference type="EMBL" id="AXC10248.1"/>
    </source>
</evidence>
<proteinExistence type="predicted"/>